<accession>A0A915D119</accession>
<dbReference type="WBParaSite" id="jg14788">
    <property type="protein sequence ID" value="jg14788"/>
    <property type="gene ID" value="jg14788"/>
</dbReference>
<dbReference type="AlphaFoldDB" id="A0A915D119"/>
<reference evidence="3" key="1">
    <citation type="submission" date="2022-11" db="UniProtKB">
        <authorList>
            <consortium name="WormBaseParasite"/>
        </authorList>
    </citation>
    <scope>IDENTIFICATION</scope>
</reference>
<keyword evidence="2" id="KW-1185">Reference proteome</keyword>
<feature type="compositionally biased region" description="Acidic residues" evidence="1">
    <location>
        <begin position="75"/>
        <end position="85"/>
    </location>
</feature>
<sequence length="315" mass="37119">MARTRSRSQNLGKLKRVSFADELSDSVNSREAPNPTNSGSVQDTSNNRVLQPKQYSRWQKTKKNEARVTMMSTESAEDPVVEFEQEGFRDSSKALDLAGHEISKSSFVNFLKNPSMRIPKSAKPLSVNASFRNPNQEREIRTDENEAEKQRQSTPLALLNNHQKVLEANCNMLLAQNKNYLSEIKQFHDELREEKEKHLVELQKEQEKHQVELRKEQEKLQKEQENHQVELQKEQEKHQVELQKEQEKLRKEREKHLVQLKKQQDKLMTERKNFAQQQELCLSTLNDQQRKRPRLENCSINRDSRIEPNKNSNRK</sequence>
<name>A0A915D119_9BILA</name>
<organism evidence="2 3">
    <name type="scientific">Ditylenchus dipsaci</name>
    <dbReference type="NCBI Taxonomy" id="166011"/>
    <lineage>
        <taxon>Eukaryota</taxon>
        <taxon>Metazoa</taxon>
        <taxon>Ecdysozoa</taxon>
        <taxon>Nematoda</taxon>
        <taxon>Chromadorea</taxon>
        <taxon>Rhabditida</taxon>
        <taxon>Tylenchina</taxon>
        <taxon>Tylenchomorpha</taxon>
        <taxon>Sphaerularioidea</taxon>
        <taxon>Anguinidae</taxon>
        <taxon>Anguininae</taxon>
        <taxon>Ditylenchus</taxon>
    </lineage>
</organism>
<feature type="compositionally biased region" description="Basic and acidic residues" evidence="1">
    <location>
        <begin position="218"/>
        <end position="273"/>
    </location>
</feature>
<evidence type="ECO:0000313" key="3">
    <source>
        <dbReference type="WBParaSite" id="jg14788"/>
    </source>
</evidence>
<protein>
    <submittedName>
        <fullName evidence="3">Uncharacterized protein</fullName>
    </submittedName>
</protein>
<dbReference type="Proteomes" id="UP000887574">
    <property type="component" value="Unplaced"/>
</dbReference>
<feature type="region of interest" description="Disordered" evidence="1">
    <location>
        <begin position="218"/>
        <end position="315"/>
    </location>
</feature>
<feature type="region of interest" description="Disordered" evidence="1">
    <location>
        <begin position="125"/>
        <end position="152"/>
    </location>
</feature>
<evidence type="ECO:0000256" key="1">
    <source>
        <dbReference type="SAM" id="MobiDB-lite"/>
    </source>
</evidence>
<feature type="compositionally biased region" description="Polar residues" evidence="1">
    <location>
        <begin position="25"/>
        <end position="58"/>
    </location>
</feature>
<feature type="compositionally biased region" description="Polar residues" evidence="1">
    <location>
        <begin position="274"/>
        <end position="287"/>
    </location>
</feature>
<feature type="region of interest" description="Disordered" evidence="1">
    <location>
        <begin position="1"/>
        <end position="85"/>
    </location>
</feature>
<evidence type="ECO:0000313" key="2">
    <source>
        <dbReference type="Proteomes" id="UP000887574"/>
    </source>
</evidence>
<feature type="compositionally biased region" description="Basic and acidic residues" evidence="1">
    <location>
        <begin position="135"/>
        <end position="151"/>
    </location>
</feature>
<proteinExistence type="predicted"/>